<sequence>MVIYYLGPDTPMCLRFWTHMYGNGIGSLTVKLSDTRDGNDHEIWSLAGEAGNAWYQAEVPVSSSNPFMLLTQYLAILSWIQIMGLIPKCAKAETPDGWREVFEGARVKPNHFAVVSCEQTMFRKKKSSTPYLQEPEQLYHAPIPLTKEKCKDLKVLMKFCGDEGSKEYYSQFIEVHRSELLSARQGGDILDDHNDLFR</sequence>
<dbReference type="InterPro" id="IPR013320">
    <property type="entry name" value="ConA-like_dom_sf"/>
</dbReference>
<dbReference type="PANTHER" id="PTHR23282">
    <property type="entry name" value="APICAL ENDOSOMAL GLYCOPROTEIN PRECURSOR"/>
    <property type="match status" value="1"/>
</dbReference>
<dbReference type="InterPro" id="IPR051560">
    <property type="entry name" value="MAM_domain-containing"/>
</dbReference>
<gene>
    <name evidence="2" type="ORF">TCEB3V08_LOCUS11536</name>
</gene>
<dbReference type="GO" id="GO:0016020">
    <property type="term" value="C:membrane"/>
    <property type="evidence" value="ECO:0007669"/>
    <property type="project" value="InterPro"/>
</dbReference>
<dbReference type="AlphaFoldDB" id="A0A7R9H9E0"/>
<protein>
    <recommendedName>
        <fullName evidence="1">MAM domain-containing protein</fullName>
    </recommendedName>
</protein>
<accession>A0A7R9H9E0</accession>
<dbReference type="SUPFAM" id="SSF49899">
    <property type="entry name" value="Concanavalin A-like lectins/glucanases"/>
    <property type="match status" value="1"/>
</dbReference>
<dbReference type="EMBL" id="OC323215">
    <property type="protein sequence ID" value="CAD7412848.1"/>
    <property type="molecule type" value="Genomic_DNA"/>
</dbReference>
<feature type="domain" description="MAM" evidence="1">
    <location>
        <begin position="1"/>
        <end position="70"/>
    </location>
</feature>
<reference evidence="2" key="1">
    <citation type="submission" date="2020-11" db="EMBL/GenBank/DDBJ databases">
        <authorList>
            <person name="Tran Van P."/>
        </authorList>
    </citation>
    <scope>NUCLEOTIDE SEQUENCE</scope>
</reference>
<dbReference type="PROSITE" id="PS50060">
    <property type="entry name" value="MAM_2"/>
    <property type="match status" value="1"/>
</dbReference>
<dbReference type="PANTHER" id="PTHR23282:SF101">
    <property type="entry name" value="MAM DOMAIN-CONTAINING PROTEIN"/>
    <property type="match status" value="1"/>
</dbReference>
<dbReference type="Pfam" id="PF00629">
    <property type="entry name" value="MAM"/>
    <property type="match status" value="1"/>
</dbReference>
<name>A0A7R9H9E0_TIMCR</name>
<dbReference type="InterPro" id="IPR000998">
    <property type="entry name" value="MAM_dom"/>
</dbReference>
<dbReference type="Gene3D" id="2.60.120.200">
    <property type="match status" value="1"/>
</dbReference>
<evidence type="ECO:0000313" key="2">
    <source>
        <dbReference type="EMBL" id="CAD7412848.1"/>
    </source>
</evidence>
<proteinExistence type="predicted"/>
<organism evidence="2">
    <name type="scientific">Timema cristinae</name>
    <name type="common">Walking stick</name>
    <dbReference type="NCBI Taxonomy" id="61476"/>
    <lineage>
        <taxon>Eukaryota</taxon>
        <taxon>Metazoa</taxon>
        <taxon>Ecdysozoa</taxon>
        <taxon>Arthropoda</taxon>
        <taxon>Hexapoda</taxon>
        <taxon>Insecta</taxon>
        <taxon>Pterygota</taxon>
        <taxon>Neoptera</taxon>
        <taxon>Polyneoptera</taxon>
        <taxon>Phasmatodea</taxon>
        <taxon>Timematodea</taxon>
        <taxon>Timematoidea</taxon>
        <taxon>Timematidae</taxon>
        <taxon>Timema</taxon>
    </lineage>
</organism>
<evidence type="ECO:0000259" key="1">
    <source>
        <dbReference type="PROSITE" id="PS50060"/>
    </source>
</evidence>